<feature type="compositionally biased region" description="Polar residues" evidence="1">
    <location>
        <begin position="203"/>
        <end position="224"/>
    </location>
</feature>
<feature type="compositionally biased region" description="Low complexity" evidence="1">
    <location>
        <begin position="173"/>
        <end position="202"/>
    </location>
</feature>
<feature type="compositionally biased region" description="Low complexity" evidence="1">
    <location>
        <begin position="239"/>
        <end position="260"/>
    </location>
</feature>
<feature type="compositionally biased region" description="Low complexity" evidence="1">
    <location>
        <begin position="140"/>
        <end position="154"/>
    </location>
</feature>
<evidence type="ECO:0000313" key="3">
    <source>
        <dbReference type="Proteomes" id="UP001154114"/>
    </source>
</evidence>
<feature type="region of interest" description="Disordered" evidence="1">
    <location>
        <begin position="126"/>
        <end position="154"/>
    </location>
</feature>
<sequence length="328" mass="35692">MSLRRGINSLPRAHRGPAPSTMEGNTRSAIFLIIVALSNMTSALEARKVLNIPEKIIGGVIDIVQNHKNKPSQQTAFQIQGQQQNYQGYPQQYAPWNNGYQLQGSQYQGQYANYYGYPQSGQNYGGYVNSQGYPNGQYVGPQSQGQNQYQNYPGNQFQAQNQQNSVFEGQYQNQVQNQQSQVQGQNQYQNQQSGQFVSQNQQTNVHYQGAQQGGQQPNYPSQPSGGFVAPAQPTGSYGGQQTTQFVTQQTSTGGQVQQTSHFQGQSGNQSVGPGPATGPQNGSFQISSGHQSGGPGPTCVCQAWTKPQPGAQSDAPSQRNEESEKKPE</sequence>
<name>A0A9P0FWF4_CHRIL</name>
<dbReference type="EMBL" id="LR824007">
    <property type="protein sequence ID" value="CAH0603545.1"/>
    <property type="molecule type" value="Genomic_DNA"/>
</dbReference>
<evidence type="ECO:0000256" key="1">
    <source>
        <dbReference type="SAM" id="MobiDB-lite"/>
    </source>
</evidence>
<evidence type="ECO:0000313" key="2">
    <source>
        <dbReference type="EMBL" id="CAH0603545.1"/>
    </source>
</evidence>
<reference evidence="2" key="1">
    <citation type="submission" date="2021-12" db="EMBL/GenBank/DDBJ databases">
        <authorList>
            <person name="King R."/>
        </authorList>
    </citation>
    <scope>NUCLEOTIDE SEQUENCE</scope>
</reference>
<feature type="region of interest" description="Disordered" evidence="1">
    <location>
        <begin position="173"/>
        <end position="328"/>
    </location>
</feature>
<proteinExistence type="predicted"/>
<organism evidence="2 3">
    <name type="scientific">Chrysodeixis includens</name>
    <name type="common">Soybean looper</name>
    <name type="synonym">Pseudoplusia includens</name>
    <dbReference type="NCBI Taxonomy" id="689277"/>
    <lineage>
        <taxon>Eukaryota</taxon>
        <taxon>Metazoa</taxon>
        <taxon>Ecdysozoa</taxon>
        <taxon>Arthropoda</taxon>
        <taxon>Hexapoda</taxon>
        <taxon>Insecta</taxon>
        <taxon>Pterygota</taxon>
        <taxon>Neoptera</taxon>
        <taxon>Endopterygota</taxon>
        <taxon>Lepidoptera</taxon>
        <taxon>Glossata</taxon>
        <taxon>Ditrysia</taxon>
        <taxon>Noctuoidea</taxon>
        <taxon>Noctuidae</taxon>
        <taxon>Plusiinae</taxon>
        <taxon>Chrysodeixis</taxon>
    </lineage>
</organism>
<accession>A0A9P0FWF4</accession>
<dbReference type="AlphaFoldDB" id="A0A9P0FWF4"/>
<dbReference type="Proteomes" id="UP001154114">
    <property type="component" value="Chromosome 4"/>
</dbReference>
<gene>
    <name evidence="2" type="ORF">CINC_LOCUS10738</name>
</gene>
<feature type="compositionally biased region" description="Polar residues" evidence="1">
    <location>
        <begin position="278"/>
        <end position="290"/>
    </location>
</feature>
<feature type="compositionally biased region" description="Polar residues" evidence="1">
    <location>
        <begin position="261"/>
        <end position="271"/>
    </location>
</feature>
<keyword evidence="3" id="KW-1185">Reference proteome</keyword>
<protein>
    <submittedName>
        <fullName evidence="2">Uncharacterized protein</fullName>
    </submittedName>
</protein>
<feature type="region of interest" description="Disordered" evidence="1">
    <location>
        <begin position="1"/>
        <end position="22"/>
    </location>
</feature>
<dbReference type="OrthoDB" id="7488376at2759"/>
<feature type="compositionally biased region" description="Basic and acidic residues" evidence="1">
    <location>
        <begin position="319"/>
        <end position="328"/>
    </location>
</feature>